<dbReference type="Pfam" id="PF08241">
    <property type="entry name" value="Methyltransf_11"/>
    <property type="match status" value="1"/>
</dbReference>
<dbReference type="CDD" id="cd02440">
    <property type="entry name" value="AdoMet_MTases"/>
    <property type="match status" value="1"/>
</dbReference>
<dbReference type="InterPro" id="IPR052356">
    <property type="entry name" value="Thiol_S-MT"/>
</dbReference>
<dbReference type="PANTHER" id="PTHR45036">
    <property type="entry name" value="METHYLTRANSFERASE LIKE 7B"/>
    <property type="match status" value="1"/>
</dbReference>
<feature type="region of interest" description="Disordered" evidence="1">
    <location>
        <begin position="1"/>
        <end position="38"/>
    </location>
</feature>
<dbReference type="InterPro" id="IPR029063">
    <property type="entry name" value="SAM-dependent_MTases_sf"/>
</dbReference>
<evidence type="ECO:0000259" key="2">
    <source>
        <dbReference type="Pfam" id="PF08241"/>
    </source>
</evidence>
<dbReference type="Proteomes" id="UP001595685">
    <property type="component" value="Unassembled WGS sequence"/>
</dbReference>
<feature type="domain" description="Methyltransferase type 11" evidence="2">
    <location>
        <begin position="88"/>
        <end position="180"/>
    </location>
</feature>
<gene>
    <name evidence="3" type="ORF">ACFOLH_12660</name>
</gene>
<sequence length="254" mass="26851">MRARPTAPRPMRSAASRGARRGHWHCTRSSDRRSPDLTRHWGMSREREHAHPVFAQVYRLVAAAGERGGFGQLRASVLADASGRLLILGLGPGHDLAHLPAAVTSVVAVEPDPSMRALAHGRVTACPVPVTLLSADAHALPLADGSINAVLCACVLCSVAQPPRALAELRRVLVPGGRLLLLEHVAAPAEHWVGRLQQLLQPFWGRAAGGCSVRRDTSGAVTAAGFDVTAVRTAMVWPNLPPVAPTVLGTAVSR</sequence>
<feature type="compositionally biased region" description="Low complexity" evidence="1">
    <location>
        <begin position="1"/>
        <end position="17"/>
    </location>
</feature>
<keyword evidence="4" id="KW-1185">Reference proteome</keyword>
<proteinExistence type="predicted"/>
<dbReference type="EMBL" id="JBHRWW010000008">
    <property type="protein sequence ID" value="MFC3689194.1"/>
    <property type="molecule type" value="Genomic_DNA"/>
</dbReference>
<organism evidence="3 4">
    <name type="scientific">Aquipuribacter hungaricus</name>
    <dbReference type="NCBI Taxonomy" id="545624"/>
    <lineage>
        <taxon>Bacteria</taxon>
        <taxon>Bacillati</taxon>
        <taxon>Actinomycetota</taxon>
        <taxon>Actinomycetes</taxon>
        <taxon>Micrococcales</taxon>
        <taxon>Intrasporangiaceae</taxon>
        <taxon>Aquipuribacter</taxon>
    </lineage>
</organism>
<dbReference type="PANTHER" id="PTHR45036:SF1">
    <property type="entry name" value="METHYLTRANSFERASE LIKE 7A"/>
    <property type="match status" value="1"/>
</dbReference>
<dbReference type="GO" id="GO:0008168">
    <property type="term" value="F:methyltransferase activity"/>
    <property type="evidence" value="ECO:0007669"/>
    <property type="project" value="UniProtKB-KW"/>
</dbReference>
<dbReference type="Gene3D" id="3.40.50.150">
    <property type="entry name" value="Vaccinia Virus protein VP39"/>
    <property type="match status" value="1"/>
</dbReference>
<reference evidence="4" key="1">
    <citation type="journal article" date="2019" name="Int. J. Syst. Evol. Microbiol.">
        <title>The Global Catalogue of Microorganisms (GCM) 10K type strain sequencing project: providing services to taxonomists for standard genome sequencing and annotation.</title>
        <authorList>
            <consortium name="The Broad Institute Genomics Platform"/>
            <consortium name="The Broad Institute Genome Sequencing Center for Infectious Disease"/>
            <person name="Wu L."/>
            <person name="Ma J."/>
        </authorList>
    </citation>
    <scope>NUCLEOTIDE SEQUENCE [LARGE SCALE GENOMIC DNA]</scope>
    <source>
        <strain evidence="4">NCAIM B.02333</strain>
    </source>
</reference>
<accession>A0ABV7WIH2</accession>
<evidence type="ECO:0000313" key="3">
    <source>
        <dbReference type="EMBL" id="MFC3689194.1"/>
    </source>
</evidence>
<comment type="caution">
    <text evidence="3">The sequence shown here is derived from an EMBL/GenBank/DDBJ whole genome shotgun (WGS) entry which is preliminary data.</text>
</comment>
<protein>
    <submittedName>
        <fullName evidence="3">Class I SAM-dependent methyltransferase</fullName>
        <ecNumber evidence="3">2.1.1.-</ecNumber>
    </submittedName>
</protein>
<dbReference type="GO" id="GO:0032259">
    <property type="term" value="P:methylation"/>
    <property type="evidence" value="ECO:0007669"/>
    <property type="project" value="UniProtKB-KW"/>
</dbReference>
<dbReference type="InterPro" id="IPR013216">
    <property type="entry name" value="Methyltransf_11"/>
</dbReference>
<dbReference type="SUPFAM" id="SSF53335">
    <property type="entry name" value="S-adenosyl-L-methionine-dependent methyltransferases"/>
    <property type="match status" value="1"/>
</dbReference>
<feature type="compositionally biased region" description="Basic and acidic residues" evidence="1">
    <location>
        <begin position="28"/>
        <end position="38"/>
    </location>
</feature>
<name>A0ABV7WIH2_9MICO</name>
<evidence type="ECO:0000313" key="4">
    <source>
        <dbReference type="Proteomes" id="UP001595685"/>
    </source>
</evidence>
<dbReference type="EC" id="2.1.1.-" evidence="3"/>
<evidence type="ECO:0000256" key="1">
    <source>
        <dbReference type="SAM" id="MobiDB-lite"/>
    </source>
</evidence>
<keyword evidence="3" id="KW-0808">Transferase</keyword>
<keyword evidence="3" id="KW-0489">Methyltransferase</keyword>
<dbReference type="RefSeq" id="WP_376983893.1">
    <property type="nucleotide sequence ID" value="NZ_JBBEOI010000002.1"/>
</dbReference>